<proteinExistence type="predicted"/>
<feature type="compositionally biased region" description="Polar residues" evidence="2">
    <location>
        <begin position="633"/>
        <end position="642"/>
    </location>
</feature>
<feature type="compositionally biased region" description="Low complexity" evidence="2">
    <location>
        <begin position="643"/>
        <end position="688"/>
    </location>
</feature>
<protein>
    <submittedName>
        <fullName evidence="3">Uncharacterized protein</fullName>
    </submittedName>
</protein>
<feature type="coiled-coil region" evidence="1">
    <location>
        <begin position="917"/>
        <end position="979"/>
    </location>
</feature>
<keyword evidence="1" id="KW-0175">Coiled coil</keyword>
<dbReference type="GeneID" id="94831058"/>
<sequence>MIIFIFYTFIKKLNSQKLDMESPNSSFITESGSPSPKKPNKRVKLFNPIAEQIDLILTKIRNNLTSCPLPSDLEDLALSLFDSLSDSVPLLNIDYDGTQPLNHNIDPFWNEWLGFRSRIWSFSSLYITDISENFIKEKFEELNIILETINDKEPKSAPLFREYSQAKKEINKATNELEALILENFKGDDASDDKNIQNLLSHRKAIRRVRDDYNHKYKSYFTKSAQDKSISDMQHRRCIALIEDILDEINKLPKQKSNFAAIKKEMSVAEKKLKKLFPITTIPVPDIFIDEFGIYQIPSSVPPSPNSDNRSELNNSLNSDAIITRSILKNSNRTQSINYSNLNNNNSFNNDSINNDSMANDSMNNDSMMNDSLANGSIINDYGVNNYNAKEHHINEYQSNDYGVQSSFANNSTMNSSTTNDSMITHPMMSGNSMNQNCPIENETSSIMPLELSDGSDMPESFKDLSKRFNSSESESSGTPVAVYKKQRTKIDRVNERTPQNNRRKRAVDIIRKVERTPTTDQMRRKSGVVSPKRGFDYIENQNEDQISYSSDNEVAARINPHIKENGLEMIKNVNDTLNSSLNNTSVRNNVSKTNSLKGNKTAPLKTNVKLNNPLKTKPLPEPPQPNIEIYISSCNSDDGQTNNNNHNIHSNHNNSHHNSSNTARSNINNSFNTNINNNNNSNTNTNGSVSIVNNNGNMSNVGGVNNDGDVNKEGMKKQQEIPQKKKSFEFKKKVEQKSQIKGTQLKPKRKSESDFRNIVKEETVSPRKKENETVFDELQRMKDDYQTLLIQLDVAYQENNEIQAEQENLKKELAEMEQGKIQLIESIEDLRNKLEISENENSELKKMVASLKNDIRQNDQTLIENDENPFLSKQIQLYEEAEIFYQDEIARLLTLQDSLTKRITKKSKDESLYLENSRLHREKDQLYAKLQVLLRESKNESELLLQFRREKAKNDLLIEELRTMRQKLESNLQNDDKKMLFDAKSEKIKMQIESQKLNVRNLHLKAKIRRLKMHEHSNYQPVKEIENLQNEIAAIRNSFESVQRWGYDLQIQLFNEQAKSEFLEKTVDKLNKKAKNPNFDIDTAVMVELREKIQENHNLLNENESVKSALIELYYLICNEDLTDDVTDVQVLLDEIRQHLSG</sequence>
<dbReference type="Proteomes" id="UP000179807">
    <property type="component" value="Unassembled WGS sequence"/>
</dbReference>
<feature type="compositionally biased region" description="Polar residues" evidence="2">
    <location>
        <begin position="21"/>
        <end position="34"/>
    </location>
</feature>
<feature type="region of interest" description="Disordered" evidence="2">
    <location>
        <begin position="21"/>
        <end position="40"/>
    </location>
</feature>
<dbReference type="VEuPathDB" id="TrichDB:TRFO_11979"/>
<accession>A0A1J4J0R3</accession>
<evidence type="ECO:0000256" key="1">
    <source>
        <dbReference type="SAM" id="Coils"/>
    </source>
</evidence>
<dbReference type="EMBL" id="MLAK01001426">
    <property type="protein sequence ID" value="OHS93168.1"/>
    <property type="molecule type" value="Genomic_DNA"/>
</dbReference>
<gene>
    <name evidence="3" type="ORF">TRFO_11979</name>
</gene>
<evidence type="ECO:0000313" key="4">
    <source>
        <dbReference type="Proteomes" id="UP000179807"/>
    </source>
</evidence>
<dbReference type="AlphaFoldDB" id="A0A1J4J0R3"/>
<feature type="compositionally biased region" description="Low complexity" evidence="2">
    <location>
        <begin position="582"/>
        <end position="592"/>
    </location>
</feature>
<dbReference type="RefSeq" id="XP_068346305.1">
    <property type="nucleotide sequence ID" value="XM_068496354.1"/>
</dbReference>
<feature type="coiled-coil region" evidence="1">
    <location>
        <begin position="1054"/>
        <end position="1110"/>
    </location>
</feature>
<reference evidence="3" key="1">
    <citation type="submission" date="2016-10" db="EMBL/GenBank/DDBJ databases">
        <authorList>
            <person name="Benchimol M."/>
            <person name="Almeida L.G."/>
            <person name="Vasconcelos A.T."/>
            <person name="Perreira-Neves A."/>
            <person name="Rosa I.A."/>
            <person name="Tasca T."/>
            <person name="Bogo M.R."/>
            <person name="de Souza W."/>
        </authorList>
    </citation>
    <scope>NUCLEOTIDE SEQUENCE [LARGE SCALE GENOMIC DNA]</scope>
    <source>
        <strain evidence="3">K</strain>
    </source>
</reference>
<comment type="caution">
    <text evidence="3">The sequence shown here is derived from an EMBL/GenBank/DDBJ whole genome shotgun (WGS) entry which is preliminary data.</text>
</comment>
<organism evidence="3 4">
    <name type="scientific">Tritrichomonas foetus</name>
    <dbReference type="NCBI Taxonomy" id="1144522"/>
    <lineage>
        <taxon>Eukaryota</taxon>
        <taxon>Metamonada</taxon>
        <taxon>Parabasalia</taxon>
        <taxon>Tritrichomonadida</taxon>
        <taxon>Tritrichomonadidae</taxon>
        <taxon>Tritrichomonas</taxon>
    </lineage>
</organism>
<evidence type="ECO:0000256" key="2">
    <source>
        <dbReference type="SAM" id="MobiDB-lite"/>
    </source>
</evidence>
<name>A0A1J4J0R3_9EUKA</name>
<keyword evidence="4" id="KW-1185">Reference proteome</keyword>
<feature type="region of interest" description="Disordered" evidence="2">
    <location>
        <begin position="582"/>
        <end position="688"/>
    </location>
</feature>
<feature type="coiled-coil region" evidence="1">
    <location>
        <begin position="779"/>
        <end position="855"/>
    </location>
</feature>
<evidence type="ECO:0000313" key="3">
    <source>
        <dbReference type="EMBL" id="OHS93168.1"/>
    </source>
</evidence>
<feature type="region of interest" description="Disordered" evidence="2">
    <location>
        <begin position="338"/>
        <end position="368"/>
    </location>
</feature>